<dbReference type="InterPro" id="IPR050832">
    <property type="entry name" value="Bact_Acetyltransf"/>
</dbReference>
<dbReference type="CDD" id="cd04301">
    <property type="entry name" value="NAT_SF"/>
    <property type="match status" value="1"/>
</dbReference>
<dbReference type="InParanoid" id="A0A2P6MW90"/>
<dbReference type="AlphaFoldDB" id="A0A2P6MW90"/>
<dbReference type="Proteomes" id="UP000241769">
    <property type="component" value="Unassembled WGS sequence"/>
</dbReference>
<dbReference type="PANTHER" id="PTHR43877:SF2">
    <property type="entry name" value="AMINOALKYLPHOSPHONATE N-ACETYLTRANSFERASE-RELATED"/>
    <property type="match status" value="1"/>
</dbReference>
<keyword evidence="1 4" id="KW-0808">Transferase</keyword>
<gene>
    <name evidence="4" type="ORF">PROFUN_01697</name>
</gene>
<reference evidence="4 5" key="1">
    <citation type="journal article" date="2018" name="Genome Biol. Evol.">
        <title>Multiple Roots of Fruiting Body Formation in Amoebozoa.</title>
        <authorList>
            <person name="Hillmann F."/>
            <person name="Forbes G."/>
            <person name="Novohradska S."/>
            <person name="Ferling I."/>
            <person name="Riege K."/>
            <person name="Groth M."/>
            <person name="Westermann M."/>
            <person name="Marz M."/>
            <person name="Spaller T."/>
            <person name="Winckler T."/>
            <person name="Schaap P."/>
            <person name="Glockner G."/>
        </authorList>
    </citation>
    <scope>NUCLEOTIDE SEQUENCE [LARGE SCALE GENOMIC DNA]</scope>
    <source>
        <strain evidence="4 5">Jena</strain>
    </source>
</reference>
<dbReference type="Gene3D" id="3.40.630.30">
    <property type="match status" value="1"/>
</dbReference>
<dbReference type="InterPro" id="IPR016181">
    <property type="entry name" value="Acyl_CoA_acyltransferase"/>
</dbReference>
<dbReference type="SUPFAM" id="SSF55729">
    <property type="entry name" value="Acyl-CoA N-acyltransferases (Nat)"/>
    <property type="match status" value="1"/>
</dbReference>
<dbReference type="PROSITE" id="PS51186">
    <property type="entry name" value="GNAT"/>
    <property type="match status" value="1"/>
</dbReference>
<dbReference type="EMBL" id="MDYQ01000353">
    <property type="protein sequence ID" value="PRP75981.1"/>
    <property type="molecule type" value="Genomic_DNA"/>
</dbReference>
<comment type="caution">
    <text evidence="4">The sequence shown here is derived from an EMBL/GenBank/DDBJ whole genome shotgun (WGS) entry which is preliminary data.</text>
</comment>
<dbReference type="Pfam" id="PF00583">
    <property type="entry name" value="Acetyltransf_1"/>
    <property type="match status" value="1"/>
</dbReference>
<keyword evidence="5" id="KW-1185">Reference proteome</keyword>
<proteinExistence type="predicted"/>
<dbReference type="InterPro" id="IPR000182">
    <property type="entry name" value="GNAT_dom"/>
</dbReference>
<evidence type="ECO:0000259" key="3">
    <source>
        <dbReference type="PROSITE" id="PS51186"/>
    </source>
</evidence>
<dbReference type="OrthoDB" id="10250445at2759"/>
<evidence type="ECO:0000313" key="4">
    <source>
        <dbReference type="EMBL" id="PRP75981.1"/>
    </source>
</evidence>
<sequence>MGLRQAIEEDIPAVMVLVRSVVPLMNASGNFQWTETYPSEERFREDASHGHLWVSTEDEVILGCASIIPRAFEPDYKDANWDISQPYVVVHRLAVSPAARGKGIAAALLTQAEVVARTEGLEYVRMDTNTQNKATQQLFPKLGYRFTGEIGLRHRPGLRFVCFEKKIQS</sequence>
<dbReference type="PANTHER" id="PTHR43877">
    <property type="entry name" value="AMINOALKYLPHOSPHONATE N-ACETYLTRANSFERASE-RELATED-RELATED"/>
    <property type="match status" value="1"/>
</dbReference>
<keyword evidence="2" id="KW-0012">Acyltransferase</keyword>
<feature type="domain" description="N-acetyltransferase" evidence="3">
    <location>
        <begin position="1"/>
        <end position="168"/>
    </location>
</feature>
<dbReference type="GO" id="GO:0016747">
    <property type="term" value="F:acyltransferase activity, transferring groups other than amino-acyl groups"/>
    <property type="evidence" value="ECO:0007669"/>
    <property type="project" value="InterPro"/>
</dbReference>
<evidence type="ECO:0000256" key="2">
    <source>
        <dbReference type="ARBA" id="ARBA00023315"/>
    </source>
</evidence>
<evidence type="ECO:0000256" key="1">
    <source>
        <dbReference type="ARBA" id="ARBA00022679"/>
    </source>
</evidence>
<evidence type="ECO:0000313" key="5">
    <source>
        <dbReference type="Proteomes" id="UP000241769"/>
    </source>
</evidence>
<protein>
    <submittedName>
        <fullName evidence="4">N-acetyltransferase</fullName>
    </submittedName>
</protein>
<name>A0A2P6MW90_9EUKA</name>
<organism evidence="4 5">
    <name type="scientific">Planoprotostelium fungivorum</name>
    <dbReference type="NCBI Taxonomy" id="1890364"/>
    <lineage>
        <taxon>Eukaryota</taxon>
        <taxon>Amoebozoa</taxon>
        <taxon>Evosea</taxon>
        <taxon>Variosea</taxon>
        <taxon>Cavosteliida</taxon>
        <taxon>Cavosteliaceae</taxon>
        <taxon>Planoprotostelium</taxon>
    </lineage>
</organism>
<accession>A0A2P6MW90</accession>